<gene>
    <name evidence="2" type="ORF">KI387_009569</name>
</gene>
<evidence type="ECO:0000313" key="2">
    <source>
        <dbReference type="EMBL" id="KAH9305165.1"/>
    </source>
</evidence>
<sequence length="183" mass="20013">HYNPLTIPRTRGGEGEVEGEGEGEAAAMESMTLLRSFTISVSVSGRAFARNRRLFSTRAARSVYGEKNPKQSGSDIRRAVTYSQLGLLAGGDRAGAKRILSSSRRPFSLSTRASLVTPPQPPPLEANPDVVSELGFEKVEEQFLNEYKSTAILYRHKRTGAEVMSVSNDDENKVFGIVIRTPP</sequence>
<keyword evidence="3" id="KW-1185">Reference proteome</keyword>
<evidence type="ECO:0000313" key="3">
    <source>
        <dbReference type="Proteomes" id="UP000824469"/>
    </source>
</evidence>
<name>A0AA38KSN5_TAXCH</name>
<organism evidence="2 3">
    <name type="scientific">Taxus chinensis</name>
    <name type="common">Chinese yew</name>
    <name type="synonym">Taxus wallichiana var. chinensis</name>
    <dbReference type="NCBI Taxonomy" id="29808"/>
    <lineage>
        <taxon>Eukaryota</taxon>
        <taxon>Viridiplantae</taxon>
        <taxon>Streptophyta</taxon>
        <taxon>Embryophyta</taxon>
        <taxon>Tracheophyta</taxon>
        <taxon>Spermatophyta</taxon>
        <taxon>Pinopsida</taxon>
        <taxon>Pinidae</taxon>
        <taxon>Conifers II</taxon>
        <taxon>Cupressales</taxon>
        <taxon>Taxaceae</taxon>
        <taxon>Taxus</taxon>
    </lineage>
</organism>
<feature type="non-terminal residue" evidence="2">
    <location>
        <position position="1"/>
    </location>
</feature>
<proteinExistence type="predicted"/>
<dbReference type="AlphaFoldDB" id="A0AA38KSN5"/>
<dbReference type="Gene3D" id="3.30.830.10">
    <property type="entry name" value="Metalloenzyme, LuxS/M16 peptidase-like"/>
    <property type="match status" value="1"/>
</dbReference>
<dbReference type="EMBL" id="JAHRHJ020000008">
    <property type="protein sequence ID" value="KAH9305165.1"/>
    <property type="molecule type" value="Genomic_DNA"/>
</dbReference>
<reference evidence="2 3" key="1">
    <citation type="journal article" date="2021" name="Nat. Plants">
        <title>The Taxus genome provides insights into paclitaxel biosynthesis.</title>
        <authorList>
            <person name="Xiong X."/>
            <person name="Gou J."/>
            <person name="Liao Q."/>
            <person name="Li Y."/>
            <person name="Zhou Q."/>
            <person name="Bi G."/>
            <person name="Li C."/>
            <person name="Du R."/>
            <person name="Wang X."/>
            <person name="Sun T."/>
            <person name="Guo L."/>
            <person name="Liang H."/>
            <person name="Lu P."/>
            <person name="Wu Y."/>
            <person name="Zhang Z."/>
            <person name="Ro D.K."/>
            <person name="Shang Y."/>
            <person name="Huang S."/>
            <person name="Yan J."/>
        </authorList>
    </citation>
    <scope>NUCLEOTIDE SEQUENCE [LARGE SCALE GENOMIC DNA]</scope>
    <source>
        <strain evidence="2">Ta-2019</strain>
    </source>
</reference>
<feature type="non-terminal residue" evidence="2">
    <location>
        <position position="183"/>
    </location>
</feature>
<comment type="caution">
    <text evidence="2">The sequence shown here is derived from an EMBL/GenBank/DDBJ whole genome shotgun (WGS) entry which is preliminary data.</text>
</comment>
<accession>A0AA38KSN5</accession>
<evidence type="ECO:0000256" key="1">
    <source>
        <dbReference type="SAM" id="MobiDB-lite"/>
    </source>
</evidence>
<feature type="region of interest" description="Disordered" evidence="1">
    <location>
        <begin position="1"/>
        <end position="23"/>
    </location>
</feature>
<protein>
    <submittedName>
        <fullName evidence="2">Uncharacterized protein</fullName>
    </submittedName>
</protein>
<dbReference type="Proteomes" id="UP000824469">
    <property type="component" value="Unassembled WGS sequence"/>
</dbReference>